<reference evidence="1 2" key="1">
    <citation type="submission" date="2019-07" db="EMBL/GenBank/DDBJ databases">
        <title>Whole genome shotgun sequence of Halolactibacillus alkaliphilus NBRC 103919.</title>
        <authorList>
            <person name="Hosoyama A."/>
            <person name="Uohara A."/>
            <person name="Ohji S."/>
            <person name="Ichikawa N."/>
        </authorList>
    </citation>
    <scope>NUCLEOTIDE SEQUENCE [LARGE SCALE GENOMIC DNA]</scope>
    <source>
        <strain evidence="1 2">NBRC 103919</strain>
    </source>
</reference>
<dbReference type="EMBL" id="BJYE01000002">
    <property type="protein sequence ID" value="GEN55676.1"/>
    <property type="molecule type" value="Genomic_DNA"/>
</dbReference>
<dbReference type="STRING" id="442899.SAMN05720591_1023"/>
<dbReference type="Proteomes" id="UP000321400">
    <property type="component" value="Unassembled WGS sequence"/>
</dbReference>
<proteinExistence type="predicted"/>
<name>A0A511WX27_9BACI</name>
<protein>
    <submittedName>
        <fullName evidence="1">Regulator</fullName>
    </submittedName>
</protein>
<dbReference type="Pfam" id="PF06133">
    <property type="entry name" value="Com_YlbF"/>
    <property type="match status" value="1"/>
</dbReference>
<accession>A0A511WX27</accession>
<dbReference type="InterPro" id="IPR010368">
    <property type="entry name" value="Com_YlbF"/>
</dbReference>
<dbReference type="OrthoDB" id="2157513at2"/>
<comment type="caution">
    <text evidence="1">The sequence shown here is derived from an EMBL/GenBank/DDBJ whole genome shotgun (WGS) entry which is preliminary data.</text>
</comment>
<organism evidence="1 2">
    <name type="scientific">Halolactibacillus alkaliphilus</name>
    <dbReference type="NCBI Taxonomy" id="442899"/>
    <lineage>
        <taxon>Bacteria</taxon>
        <taxon>Bacillati</taxon>
        <taxon>Bacillota</taxon>
        <taxon>Bacilli</taxon>
        <taxon>Bacillales</taxon>
        <taxon>Bacillaceae</taxon>
        <taxon>Halolactibacillus</taxon>
    </lineage>
</organism>
<dbReference type="InterPro" id="IPR052767">
    <property type="entry name" value="Bact_com_dev_regulator"/>
</dbReference>
<dbReference type="SUPFAM" id="SSF158622">
    <property type="entry name" value="YheA/YmcA-like"/>
    <property type="match status" value="1"/>
</dbReference>
<evidence type="ECO:0000313" key="2">
    <source>
        <dbReference type="Proteomes" id="UP000321400"/>
    </source>
</evidence>
<dbReference type="RefSeq" id="WP_089799360.1">
    <property type="nucleotide sequence ID" value="NZ_BJYE01000002.1"/>
</dbReference>
<gene>
    <name evidence="1" type="ORF">HAL01_01400</name>
</gene>
<dbReference type="PANTHER" id="PTHR38448">
    <property type="entry name" value="REGULATORY PROTEIN YLBF-RELATED"/>
    <property type="match status" value="1"/>
</dbReference>
<keyword evidence="2" id="KW-1185">Reference proteome</keyword>
<dbReference type="AlphaFoldDB" id="A0A511WX27"/>
<dbReference type="InterPro" id="IPR023378">
    <property type="entry name" value="YheA/YmcA-like_dom_sf"/>
</dbReference>
<sequence>MIISTETMELLDKTNQIVTMIKQSMTFMIYEDKRQELKQDTVAQQLIRQFEQKKQAYEEVERFGRYHPDYSKVLKETRLLKREIDLNESVAAFKVAERKLQALLDQVAETLAFAVSKDIVVEKDGALFTEHSKGCSTGGGCGCSA</sequence>
<dbReference type="PANTHER" id="PTHR38448:SF2">
    <property type="entry name" value="REGULATORY PROTEIN YLBF"/>
    <property type="match status" value="1"/>
</dbReference>
<evidence type="ECO:0000313" key="1">
    <source>
        <dbReference type="EMBL" id="GEN55676.1"/>
    </source>
</evidence>
<dbReference type="Gene3D" id="1.20.1500.10">
    <property type="entry name" value="YheA/YmcA-like"/>
    <property type="match status" value="1"/>
</dbReference>